<evidence type="ECO:0000313" key="4">
    <source>
        <dbReference type="Proteomes" id="UP000612055"/>
    </source>
</evidence>
<sequence length="923" mass="92414">MDLTPVDKLKAELLQSLTPAVRSHFGAVWAEMEGLLGRAAFQGVDEKLRPYVAVHALPVALGLEPGAALELVAAAWAGAGERGGPEPAPGTSRVAALVAVLKAARGMGLVGDLDALLTPTGQARLAGLNAEALLLGDPGPAWPPPGLAGPGPADGDGEEEDGVDWGGGLGAGAGVWGCGAVGHASAGVRMDALELACVSSRVSDAPGRLELAVAGRWLAACVRSTALGSRNKCLVLVTKLVARAEHPVVRCVGLGRTPNCPELLSPNTVALLLAGAVDSWDKLRQAASSCLMRLPTPLPGLASGAALGPLLGWAVGLLGSPRMRESDAGARLIKILYAKYVAQHRWRLELAPVPRALPPPPAAPPSGAAAAAGGAAASAASASGAAASSAAAVLGFLQGLVDAVEAAVAAGRADLLGACRRSLAHGPLLLLLAGRGGPGAGGGAGPGGGEVAAWAARALGAAEDVVELALPVLSRPQERNVGAEEVDASALGAMSGAGAGGEEGGEEGGEGEDALGPESQVIQTACLGLAEGIWRRVSVPAPSPRAAAATVAAAAAVITAAAAPERVAEAFERTEQTIEQWRLNTVVEEDEEAEEEDGEAPEDHTFLTGVGIAERRRRGSAQAPGEDEAGEEVEGEEGDEAGSERPPSEPAPVAPSAESTPLWESITDPTERLAVALGLDPRSLPMHSGALTSDSAGAIAALRFALAHPLVEADDGLAPPPRYTAATTAAVLKRRQRRPAPSARLAPLPSAAPSGSTLRSGSGTGPNAVKMQTAEGLLESMKGKLAALEAALAAQLAAAPAPPSPGAVKAAAEKSRGSELPDDVIDAIERESKSEEEAEAQLYAEAKPMDPTQGLVLLADHILAEDGPPAGGANRGPGRVEPPSAAAGVLKKSDVPLSLNGAPIANGGTAPFRSGERISISAD</sequence>
<dbReference type="GO" id="GO:0030488">
    <property type="term" value="P:tRNA methylation"/>
    <property type="evidence" value="ECO:0007669"/>
    <property type="project" value="TreeGrafter"/>
</dbReference>
<accession>A0A836BMZ0</accession>
<dbReference type="AlphaFoldDB" id="A0A836BMZ0"/>
<dbReference type="PANTHER" id="PTHR14387">
    <property type="entry name" value="THADA/DEATH RECEPTOR INTERACTING PROTEIN"/>
    <property type="match status" value="1"/>
</dbReference>
<feature type="coiled-coil region" evidence="1">
    <location>
        <begin position="771"/>
        <end position="798"/>
    </location>
</feature>
<feature type="region of interest" description="Disordered" evidence="2">
    <location>
        <begin position="588"/>
        <end position="666"/>
    </location>
</feature>
<evidence type="ECO:0000313" key="3">
    <source>
        <dbReference type="EMBL" id="KAG2482470.1"/>
    </source>
</evidence>
<feature type="region of interest" description="Disordered" evidence="2">
    <location>
        <begin position="139"/>
        <end position="160"/>
    </location>
</feature>
<name>A0A836BMZ0_9CHLO</name>
<feature type="region of interest" description="Disordered" evidence="2">
    <location>
        <begin position="493"/>
        <end position="515"/>
    </location>
</feature>
<evidence type="ECO:0000256" key="1">
    <source>
        <dbReference type="SAM" id="Coils"/>
    </source>
</evidence>
<dbReference type="OrthoDB" id="73997at2759"/>
<gene>
    <name evidence="3" type="ORF">HYH03_018603</name>
</gene>
<keyword evidence="1" id="KW-0175">Coiled coil</keyword>
<comment type="caution">
    <text evidence="3">The sequence shown here is derived from an EMBL/GenBank/DDBJ whole genome shotgun (WGS) entry which is preliminary data.</text>
</comment>
<evidence type="ECO:0000256" key="2">
    <source>
        <dbReference type="SAM" id="MobiDB-lite"/>
    </source>
</evidence>
<dbReference type="InterPro" id="IPR051954">
    <property type="entry name" value="tRNA_methyltransferase_THADA"/>
</dbReference>
<feature type="region of interest" description="Disordered" evidence="2">
    <location>
        <begin position="800"/>
        <end position="823"/>
    </location>
</feature>
<feature type="region of interest" description="Disordered" evidence="2">
    <location>
        <begin position="733"/>
        <end position="769"/>
    </location>
</feature>
<organism evidence="3 4">
    <name type="scientific">Edaphochlamys debaryana</name>
    <dbReference type="NCBI Taxonomy" id="47281"/>
    <lineage>
        <taxon>Eukaryota</taxon>
        <taxon>Viridiplantae</taxon>
        <taxon>Chlorophyta</taxon>
        <taxon>core chlorophytes</taxon>
        <taxon>Chlorophyceae</taxon>
        <taxon>CS clade</taxon>
        <taxon>Chlamydomonadales</taxon>
        <taxon>Chlamydomonadales incertae sedis</taxon>
        <taxon>Edaphochlamys</taxon>
    </lineage>
</organism>
<protein>
    <submittedName>
        <fullName evidence="3">Uncharacterized protein</fullName>
    </submittedName>
</protein>
<feature type="compositionally biased region" description="Acidic residues" evidence="2">
    <location>
        <begin position="503"/>
        <end position="515"/>
    </location>
</feature>
<feature type="region of interest" description="Disordered" evidence="2">
    <location>
        <begin position="866"/>
        <end position="923"/>
    </location>
</feature>
<proteinExistence type="predicted"/>
<dbReference type="PANTHER" id="PTHR14387:SF0">
    <property type="entry name" value="DUF2428 DOMAIN-CONTAINING PROTEIN"/>
    <property type="match status" value="1"/>
</dbReference>
<dbReference type="EMBL" id="JAEHOE010000220">
    <property type="protein sequence ID" value="KAG2482470.1"/>
    <property type="molecule type" value="Genomic_DNA"/>
</dbReference>
<feature type="compositionally biased region" description="Low complexity" evidence="2">
    <location>
        <begin position="739"/>
        <end position="761"/>
    </location>
</feature>
<reference evidence="3" key="1">
    <citation type="journal article" date="2020" name="bioRxiv">
        <title>Comparative genomics of Chlamydomonas.</title>
        <authorList>
            <person name="Craig R.J."/>
            <person name="Hasan A.R."/>
            <person name="Ness R.W."/>
            <person name="Keightley P.D."/>
        </authorList>
    </citation>
    <scope>NUCLEOTIDE SEQUENCE</scope>
    <source>
        <strain evidence="3">CCAP 11/70</strain>
    </source>
</reference>
<dbReference type="GO" id="GO:0005829">
    <property type="term" value="C:cytosol"/>
    <property type="evidence" value="ECO:0007669"/>
    <property type="project" value="TreeGrafter"/>
</dbReference>
<feature type="compositionally biased region" description="Acidic residues" evidence="2">
    <location>
        <begin position="625"/>
        <end position="641"/>
    </location>
</feature>
<feature type="compositionally biased region" description="Acidic residues" evidence="2">
    <location>
        <begin position="588"/>
        <end position="600"/>
    </location>
</feature>
<keyword evidence="4" id="KW-1185">Reference proteome</keyword>
<dbReference type="Proteomes" id="UP000612055">
    <property type="component" value="Unassembled WGS sequence"/>
</dbReference>